<evidence type="ECO:0000313" key="12">
    <source>
        <dbReference type="Proteomes" id="UP001055712"/>
    </source>
</evidence>
<protein>
    <recommendedName>
        <fullName evidence="9">Endoglucanase</fullName>
        <ecNumber evidence="9">3.2.1.4</ecNumber>
    </recommendedName>
</protein>
<sequence length="474" mass="50844">MPCLCVLQQASDRPVPAHLPQVLGACYLFYEAQRSGQLPPDNRVPWRASAHVNDFVPGGWYDAGDYIKHALTVAQSATFIAWGGIDFAAGHVRANQLQHVRSAVKWAADYLRGCHIERGSRFVGLIGAPDVDHQFWGRPEDQPVGAVGGSLRPLYIWNRTMAASDLLGTVSASLASASMLLRPVNASEADSFLQHAKELYAWGASRQGLYGTSNPKSSWVYRCSRYHDKLMLAAGWLYRATGNASYLQAAHQHWRDAGGMYGSAGSVSPYVSWDSLYAPAVALLLNVGADIGAAAVPGHSEYLTFFADFGEVWQQASGSWGIVKTAKGLRLANWSKWGNLRYAANVAFTMLVRAGALPAATEERAALLALARSQVDYALGSAGRSYVVGWGLNPPLRAHHAAASCPSPPAPCTWSDFGSPAPNPQVLLGALVAGPADTDDSYSDRRDDYITNEVAIDYNAGLTGALAGLLELVP</sequence>
<dbReference type="InterPro" id="IPR008928">
    <property type="entry name" value="6-hairpin_glycosidase_sf"/>
</dbReference>
<dbReference type="GO" id="GO:0008810">
    <property type="term" value="F:cellulase activity"/>
    <property type="evidence" value="ECO:0007669"/>
    <property type="project" value="UniProtKB-EC"/>
</dbReference>
<dbReference type="InterPro" id="IPR033126">
    <property type="entry name" value="Glyco_hydro_9_Asp/Glu_AS"/>
</dbReference>
<evidence type="ECO:0000256" key="1">
    <source>
        <dbReference type="ARBA" id="ARBA00000966"/>
    </source>
</evidence>
<evidence type="ECO:0000256" key="9">
    <source>
        <dbReference type="RuleBase" id="RU361166"/>
    </source>
</evidence>
<evidence type="ECO:0000256" key="6">
    <source>
        <dbReference type="ARBA" id="ARBA00023295"/>
    </source>
</evidence>
<evidence type="ECO:0000256" key="7">
    <source>
        <dbReference type="ARBA" id="ARBA00023326"/>
    </source>
</evidence>
<dbReference type="AlphaFoldDB" id="A0A9D4THE1"/>
<keyword evidence="3 8" id="KW-0378">Hydrolase</keyword>
<dbReference type="Pfam" id="PF00759">
    <property type="entry name" value="Glyco_hydro_9"/>
    <property type="match status" value="1"/>
</dbReference>
<dbReference type="GO" id="GO:0030245">
    <property type="term" value="P:cellulose catabolic process"/>
    <property type="evidence" value="ECO:0007669"/>
    <property type="project" value="UniProtKB-KW"/>
</dbReference>
<organism evidence="11 12">
    <name type="scientific">Chlorella vulgaris</name>
    <name type="common">Green alga</name>
    <dbReference type="NCBI Taxonomy" id="3077"/>
    <lineage>
        <taxon>Eukaryota</taxon>
        <taxon>Viridiplantae</taxon>
        <taxon>Chlorophyta</taxon>
        <taxon>core chlorophytes</taxon>
        <taxon>Trebouxiophyceae</taxon>
        <taxon>Chlorellales</taxon>
        <taxon>Chlorellaceae</taxon>
        <taxon>Chlorella clade</taxon>
        <taxon>Chlorella</taxon>
    </lineage>
</organism>
<evidence type="ECO:0000256" key="3">
    <source>
        <dbReference type="ARBA" id="ARBA00022801"/>
    </source>
</evidence>
<keyword evidence="7 8" id="KW-0624">Polysaccharide degradation</keyword>
<evidence type="ECO:0000259" key="10">
    <source>
        <dbReference type="Pfam" id="PF00759"/>
    </source>
</evidence>
<evidence type="ECO:0000256" key="2">
    <source>
        <dbReference type="ARBA" id="ARBA00007072"/>
    </source>
</evidence>
<dbReference type="SUPFAM" id="SSF48208">
    <property type="entry name" value="Six-hairpin glycosidases"/>
    <property type="match status" value="1"/>
</dbReference>
<reference evidence="11" key="1">
    <citation type="journal article" date="2019" name="Plant J.">
        <title>Chlorella vulgaris genome assembly and annotation reveals the molecular basis for metabolic acclimation to high light conditions.</title>
        <authorList>
            <person name="Cecchin M."/>
            <person name="Marcolungo L."/>
            <person name="Rossato M."/>
            <person name="Girolomoni L."/>
            <person name="Cosentino E."/>
            <person name="Cuine S."/>
            <person name="Li-Beisson Y."/>
            <person name="Delledonne M."/>
            <person name="Ballottari M."/>
        </authorList>
    </citation>
    <scope>NUCLEOTIDE SEQUENCE</scope>
    <source>
        <strain evidence="11">211/11P</strain>
    </source>
</reference>
<feature type="active site" evidence="8">
    <location>
        <position position="444"/>
    </location>
</feature>
<evidence type="ECO:0000256" key="8">
    <source>
        <dbReference type="PROSITE-ProRule" id="PRU10060"/>
    </source>
</evidence>
<dbReference type="Proteomes" id="UP001055712">
    <property type="component" value="Unassembled WGS sequence"/>
</dbReference>
<keyword evidence="6 8" id="KW-0326">Glycosidase</keyword>
<comment type="catalytic activity">
    <reaction evidence="1 9">
        <text>Endohydrolysis of (1-&gt;4)-beta-D-glucosidic linkages in cellulose, lichenin and cereal beta-D-glucans.</text>
        <dbReference type="EC" id="3.2.1.4"/>
    </reaction>
</comment>
<keyword evidence="12" id="KW-1185">Reference proteome</keyword>
<dbReference type="PANTHER" id="PTHR22298">
    <property type="entry name" value="ENDO-1,4-BETA-GLUCANASE"/>
    <property type="match status" value="1"/>
</dbReference>
<dbReference type="InterPro" id="IPR012341">
    <property type="entry name" value="6hp_glycosidase-like_sf"/>
</dbReference>
<dbReference type="PROSITE" id="PS00698">
    <property type="entry name" value="GH9_3"/>
    <property type="match status" value="1"/>
</dbReference>
<proteinExistence type="inferred from homology"/>
<dbReference type="OrthoDB" id="10257085at2759"/>
<comment type="similarity">
    <text evidence="2 8 9">Belongs to the glycosyl hydrolase 9 (cellulase E) family.</text>
</comment>
<comment type="caution">
    <text evidence="11">The sequence shown here is derived from an EMBL/GenBank/DDBJ whole genome shotgun (WGS) entry which is preliminary data.</text>
</comment>
<feature type="active site" evidence="8">
    <location>
        <position position="453"/>
    </location>
</feature>
<name>A0A9D4THE1_CHLVU</name>
<accession>A0A9D4THE1</accession>
<evidence type="ECO:0000256" key="4">
    <source>
        <dbReference type="ARBA" id="ARBA00023001"/>
    </source>
</evidence>
<feature type="domain" description="Glycoside hydrolase family 9" evidence="10">
    <location>
        <begin position="21"/>
        <end position="466"/>
    </location>
</feature>
<dbReference type="EMBL" id="SIDB01000011">
    <property type="protein sequence ID" value="KAI3425705.1"/>
    <property type="molecule type" value="Genomic_DNA"/>
</dbReference>
<evidence type="ECO:0000256" key="5">
    <source>
        <dbReference type="ARBA" id="ARBA00023277"/>
    </source>
</evidence>
<dbReference type="InterPro" id="IPR001701">
    <property type="entry name" value="Glyco_hydro_9"/>
</dbReference>
<keyword evidence="5 8" id="KW-0119">Carbohydrate metabolism</keyword>
<keyword evidence="4 9" id="KW-0136">Cellulose degradation</keyword>
<reference evidence="11" key="2">
    <citation type="submission" date="2020-11" db="EMBL/GenBank/DDBJ databases">
        <authorList>
            <person name="Cecchin M."/>
            <person name="Marcolungo L."/>
            <person name="Rossato M."/>
            <person name="Girolomoni L."/>
            <person name="Cosentino E."/>
            <person name="Cuine S."/>
            <person name="Li-Beisson Y."/>
            <person name="Delledonne M."/>
            <person name="Ballottari M."/>
        </authorList>
    </citation>
    <scope>NUCLEOTIDE SEQUENCE</scope>
    <source>
        <strain evidence="11">211/11P</strain>
        <tissue evidence="11">Whole cell</tissue>
    </source>
</reference>
<dbReference type="Gene3D" id="1.50.10.10">
    <property type="match status" value="1"/>
</dbReference>
<evidence type="ECO:0000313" key="11">
    <source>
        <dbReference type="EMBL" id="KAI3425705.1"/>
    </source>
</evidence>
<dbReference type="EC" id="3.2.1.4" evidence="9"/>
<gene>
    <name evidence="11" type="ORF">D9Q98_007681</name>
</gene>